<feature type="compositionally biased region" description="Basic residues" evidence="2">
    <location>
        <begin position="2940"/>
        <end position="2952"/>
    </location>
</feature>
<feature type="compositionally biased region" description="Polar residues" evidence="2">
    <location>
        <begin position="1982"/>
        <end position="1997"/>
    </location>
</feature>
<organism evidence="4 5">
    <name type="scientific">Symbiodinium natans</name>
    <dbReference type="NCBI Taxonomy" id="878477"/>
    <lineage>
        <taxon>Eukaryota</taxon>
        <taxon>Sar</taxon>
        <taxon>Alveolata</taxon>
        <taxon>Dinophyceae</taxon>
        <taxon>Suessiales</taxon>
        <taxon>Symbiodiniaceae</taxon>
        <taxon>Symbiodinium</taxon>
    </lineage>
</organism>
<feature type="region of interest" description="Disordered" evidence="2">
    <location>
        <begin position="1978"/>
        <end position="2014"/>
    </location>
</feature>
<feature type="compositionally biased region" description="Basic and acidic residues" evidence="2">
    <location>
        <begin position="1422"/>
        <end position="1431"/>
    </location>
</feature>
<evidence type="ECO:0000256" key="2">
    <source>
        <dbReference type="SAM" id="MobiDB-lite"/>
    </source>
</evidence>
<protein>
    <recommendedName>
        <fullName evidence="3">Reverse transcriptase domain-containing protein</fullName>
    </recommendedName>
</protein>
<name>A0A812K177_9DINO</name>
<feature type="region of interest" description="Disordered" evidence="2">
    <location>
        <begin position="2940"/>
        <end position="2959"/>
    </location>
</feature>
<feature type="region of interest" description="Disordered" evidence="2">
    <location>
        <begin position="1934"/>
        <end position="1955"/>
    </location>
</feature>
<keyword evidence="5" id="KW-1185">Reference proteome</keyword>
<feature type="region of interest" description="Disordered" evidence="2">
    <location>
        <begin position="3467"/>
        <end position="3524"/>
    </location>
</feature>
<feature type="compositionally biased region" description="Basic and acidic residues" evidence="2">
    <location>
        <begin position="1446"/>
        <end position="1455"/>
    </location>
</feature>
<proteinExistence type="predicted"/>
<dbReference type="EMBL" id="CAJNDS010000579">
    <property type="protein sequence ID" value="CAE7220290.1"/>
    <property type="molecule type" value="Genomic_DNA"/>
</dbReference>
<dbReference type="InterPro" id="IPR036691">
    <property type="entry name" value="Endo/exonu/phosph_ase_sf"/>
</dbReference>
<feature type="region of interest" description="Disordered" evidence="2">
    <location>
        <begin position="1422"/>
        <end position="1483"/>
    </location>
</feature>
<feature type="compositionally biased region" description="Polar residues" evidence="2">
    <location>
        <begin position="3512"/>
        <end position="3524"/>
    </location>
</feature>
<dbReference type="Pfam" id="PF00078">
    <property type="entry name" value="RVT_1"/>
    <property type="match status" value="1"/>
</dbReference>
<sequence length="3769" mass="423549">MLCQVVGRYDASSEAAALEAIEKLEEQELNPLQQRACHEVLRSFVEQDAQYAKWILADVASGYRQDDKAECIKITSANITSWRKPIAAWIHELGPDLVVLQETHLKTEGIQQAMSHCQDMGYTFIGMPGSTKTKGVQGGLAVVAPRHRNLRYLTEYGTGPAGFLACAMRNKGWDLIIVSLYLESGVGFQAPNNIQVLARLIAFLKGCKVPYMVLGDWNEAQDTMRGTTLATEVGGAFVGVGEPTAQGSDEIDYGLVAKCLVPILQVKTDWETPFRPHAAMHWRVAQPCSSPDVPQMKKAGALVTETVEYEPVQNTQSINILDEPKMVDELSETFAHLSAGVERSITGRIDGMGVKSEIVRKKLVVNNPENVVWTGKRAAFWNRVQQWVKQGRHHGDAHPVARLVQRRLGEYYEGDAQNQEDMLASILGRGTDARLVLKRIDEQQCYARKADMEETAHQYKQWLSKAMEKGMRPLYNALRKEEQVVHRPYMEYDMLERPHIRRDHWAAVWTTGQPLAKSASLMTELEDAAKKQAASVEPLNPVEVKARIKKLALKSPGPDGWRIDHLQAMDDKAVEAVVSFYHECEAKAAWPQQMTVSLIAMLPKNLTRGRPIALLHILYRTWVRLRWDLVSTWQAGYATTATYDKAVPGSCCLDVAVGRLLRNEVAKTNGVHVVSLFVDLESFFDTIQFQQLIMAATALQYPPLILKMALEVYMGARYLVADGVLSAGIRATNGVQAGCPAAPSLAKVALRPVIEKIQRRRDVANVDCWLDDVSIDIQHKSFKHVADSAIRVYRCLKDGMDANGFTISSKKTGFVASSTQASKHLRELLLPHEPQVYDVMRDLGVDSTGGRKRRLVTSATRAKKAHARHSKLSRLGPPPSTKLRVVKAAITSVALWGHPSVGVSPKRMKWLRTVVGKHLGKYKLGSLETILDMGAKKCQDPKRTIHKQHFKVVAKVFRAWIGGGKAHFDLAWKTTWKRLSAAKHHWPLVTGPMAATMAYLLDLKVDASDPGKWKRGSVLNVDWTQPRMGSLAYKWLEGFLEEQKRAAIARQAGGAGAQEGLDWTPHHKLTKLGGLSPGLMEGIKSVWHAGVITESKPGWCKKCQMPATLEHVLKECPYWREQGFKEPKLQEYLRHKYPWECLWTRALLPKPAVWHPKPPEHLLGLRYQGCFAADAKVEAEGLIFATDASGGPGGIDPRVQTSALAVVALSWTKGVLVEAGRITELVYPWQPVVDMERRALFRLMEHTEDLIDVTMDCKPAVQVLQKTQPPEDDLEWSKVWNDRKRIKATWVPSHKTEEEFLAKMGPGTLWRRAANDMADKVCGAVAAAAYSPAHKRRVKELDNVVRTLSLAYGARAAHILRKRKEEDFPFILDHAHYKEKMEASQKAEGCKKAQGNAKLNKRQRLWQLLKVVLEQYCVNQPEARHPEQTWDREEESASESPVGPVRLRERGEDSAASHQAEGVNEEREASQPRTVTLAEGPGGQSLQPSVLPFIGAGRTRRGYALDRLWVMKLAMEPQSFGNEAGYGEQFPTLVTRTLWAGWIGVLFDEAVEGYCHHYFYGSIIRRAELFNTWWQEHRHEAGVLRQSLFYLVAITSWLTMQGVALSDVTVSNVGRDPMSGSLPRAVFFDTAEWTMLQEERYKLSSGLVRLLEKYDEELLAWKKTNHREKAWPSQRKRWQWPKEDATWWTRQAKNKEGMADQALTKAWGTLSMEAKKAIEEAGWKPQTMEPGPIWPPGLPGSGSQAESMTQKEYHAAIETVWQGAEPAVQRLLRAAGIPPPGDYKPEDETPKQELSRHVGTYRRTTNKLRSLIEKKVRLQDKTEKIKSEFEQAMKQLAQVSQAIQATELEVAEAQRKLQACVKDEEDSPYKDVASYLEKEGIILSEEQAEALKTKMAVKVVETDWSGVLGPREPGMPVEIGMYGPMRMSRDVSVRATPTGRERSPARKPEESQWGDSVYTFGGGQKQCHGDIVWPQAHGEGSQAVSSTHVPSTNSTVEDSQERWSPVTKGPTPVRAVESSWAVTGPRYFHMTKEDIEEECEHSASREAEGSQTQMRDHAAVRGENMKASQEAEEIRFSASPCAEGRRGKQKPKKRKAKPKEPPKDLPQEWQTLCQVVGRYDASSEAAALEAIEKLEEQELNPLQQRACHEVLRSFVEQDAQYAKWILEDVASGYRQDDKAECIKITAANITSWRKPIAAWIHELGPDLVVLQETHLKTEGIQQAMSHCQDMGYTFIGMPGSTKIKGVQGGLAVVAPRHRNLRYLTEYGSGPAGFLACAMRNKGWDLIIVSLYLESGVGFQAPNNIQVLARLIAFLKGCKVPYMVLGDWNEAQDTMRGTTLATEVGGALVGVGEPTAQGSDEIDYGLVAKCLVPILQVKTDWETPFRPHAAMHWRIAQPCSSPDVPQMKKAGALVTETVEYTPVKNTQTIHILDEPRMEDELSEKFAHLSASVERSITGRIDGMGVKAEIVRKKLVVHNPENVVWTGKRAAFWNRVQQWVKQGRHHGDAHPVARLVQSRLNVYYEGDVQSREDMLVSILGRGTDARLVLKRIDEQQCYARKADIEETAHQYKQRLSKAMEKGMRPLYNALRKDEQVVQRPYMEYDMLERPHIRRDHWAAVWTKGTPMAQTASLMLELEDAAKKQAASVEPLNPEEVKARIKKLALKSPGPDGWRIDHLQAMDDKAVEAVVAFYHECEAKATWPKQMTVSLIAMLPKNLTRERPIALLHILYRTWVRLRWDLVSTWQVSYAKNAKYDKAVPGSCCLDVAVGRLLRNEAAKTNGVHVVSLFVDLESFFDTIQYLAADGVLSAGIRATNGVQAGCPAAPSLAKVALRQTIDKIQKRKDVANVDCWLDDVSIDVQHKSFKQAADSAIRVYRSLKDGMDANGFTISSKKTGFVASSTQASKHLRELLLPHEPQVYDVMRDLGVDSTGGRKRRLVTSATRAKKAHARQSKLSRLGPPPSTKLRVVKAAITSVALWGHPSVGVSPKRMKWLRTVVGKHLGKYKLGSLETILDMGAKKCQDPKRTIHKQHFKVVAKVFSAWIGGGKAHFELAWKATWRRLSAAKHHWPLVTGPMAATMAYLMDLKVDASDPGKWKRGNVLNVDWTQPRMGGLAYKWLEGFLEEQKRAAITRQAGGKGAQEGLDWTPHHKLTKLGGLSPGLMEGMKSVWHAGVITESKPGWCKKCQVPATLEHVLKECPYWRDQGFKEPKLQEYLRHKYPWECLWTRALLPKPAVWHPKPPEHLLGLRYQGCFAADATVEAEGLIFATDASGGPGGIDPRVQTSALAVVAMNWKDGELVKVGQITELVYPWQPVVDMERRALFRLMEHTEDLIDVTMDCKPAVQALQKIQPPDDDLEWSKVWNGKRVKELDNVVRTLSLAYGERAAHILRRRNEADFPFILDHAHYKEKMEVLEQYCVNQPEDEQPEKLTLQVRIKLEDSWKPILEEQFLETDPRNDWVYQAETYLSEERKNRPDKGKGKSKNKQQDQPRDRSPLRQARHPEQTWDRDEESASESPVQLVRNPTTGQSLQPRVLPFIGAGRTRRGYALDRLWVMKLAMEPQSFGNEAGYGEQFPTLVTRTLWAGWIGVLFDEAVEGYCHHYFYGSIIRRAELFNTWWQEHRQEAGVLRQSLFYLVAITSWLTTQGVALSDITVSNVGRDPMSGSLPRAVFFDTAEWSTLQEERYKLSSGLVRLLEKYDEELLATIRGLVRTYDGKASALWMACVGNVGPFAQHLLDAGIAKRGWDGTLLPVPATEIQKITLGMPYDEADE</sequence>
<reference evidence="4" key="1">
    <citation type="submission" date="2021-02" db="EMBL/GenBank/DDBJ databases">
        <authorList>
            <person name="Dougan E. K."/>
            <person name="Rhodes N."/>
            <person name="Thang M."/>
            <person name="Chan C."/>
        </authorList>
    </citation>
    <scope>NUCLEOTIDE SEQUENCE</scope>
</reference>
<feature type="domain" description="Reverse transcriptase" evidence="3">
    <location>
        <begin position="604"/>
        <end position="816"/>
    </location>
</feature>
<gene>
    <name evidence="4" type="ORF">SNAT2548_LOCUS8036</name>
</gene>
<feature type="compositionally biased region" description="Basic residues" evidence="2">
    <location>
        <begin position="2087"/>
        <end position="2097"/>
    </location>
</feature>
<dbReference type="Proteomes" id="UP000604046">
    <property type="component" value="Unassembled WGS sequence"/>
</dbReference>
<keyword evidence="1" id="KW-0175">Coiled coil</keyword>
<evidence type="ECO:0000259" key="3">
    <source>
        <dbReference type="Pfam" id="PF00078"/>
    </source>
</evidence>
<feature type="region of interest" description="Disordered" evidence="2">
    <location>
        <begin position="2035"/>
        <end position="2107"/>
    </location>
</feature>
<dbReference type="PANTHER" id="PTHR19446">
    <property type="entry name" value="REVERSE TRANSCRIPTASES"/>
    <property type="match status" value="1"/>
</dbReference>
<feature type="coiled-coil region" evidence="1">
    <location>
        <begin position="1801"/>
        <end position="1863"/>
    </location>
</feature>
<dbReference type="SUPFAM" id="SSF56219">
    <property type="entry name" value="DNase I-like"/>
    <property type="match status" value="2"/>
</dbReference>
<feature type="compositionally biased region" description="Basic and acidic residues" evidence="2">
    <location>
        <begin position="2040"/>
        <end position="2064"/>
    </location>
</feature>
<dbReference type="InterPro" id="IPR000477">
    <property type="entry name" value="RT_dom"/>
</dbReference>
<evidence type="ECO:0000313" key="5">
    <source>
        <dbReference type="Proteomes" id="UP000604046"/>
    </source>
</evidence>
<comment type="caution">
    <text evidence="4">The sequence shown here is derived from an EMBL/GenBank/DDBJ whole genome shotgun (WGS) entry which is preliminary data.</text>
</comment>
<evidence type="ECO:0000256" key="1">
    <source>
        <dbReference type="SAM" id="Coils"/>
    </source>
</evidence>
<feature type="compositionally biased region" description="Basic and acidic residues" evidence="2">
    <location>
        <begin position="3467"/>
        <end position="3505"/>
    </location>
</feature>
<feature type="compositionally biased region" description="Basic and acidic residues" evidence="2">
    <location>
        <begin position="1939"/>
        <end position="1950"/>
    </location>
</feature>
<accession>A0A812K177</accession>
<dbReference type="Gene3D" id="3.60.10.10">
    <property type="entry name" value="Endonuclease/exonuclease/phosphatase"/>
    <property type="match status" value="2"/>
</dbReference>
<evidence type="ECO:0000313" key="4">
    <source>
        <dbReference type="EMBL" id="CAE7220290.1"/>
    </source>
</evidence>